<comment type="similarity">
    <text evidence="1 3">Belongs to the triosephosphate isomerase family.</text>
</comment>
<keyword evidence="3" id="KW-0324">Glycolysis</keyword>
<comment type="caution">
    <text evidence="4">The sequence shown here is derived from an EMBL/GenBank/DDBJ whole genome shotgun (WGS) entry which is preliminary data.</text>
</comment>
<organism evidence="4 5">
    <name type="scientific">Candidatus Gottesmanbacteria bacterium RIFCSPLOWO2_01_FULL_49_10</name>
    <dbReference type="NCBI Taxonomy" id="1798396"/>
    <lineage>
        <taxon>Bacteria</taxon>
        <taxon>Candidatus Gottesmaniibacteriota</taxon>
    </lineage>
</organism>
<reference evidence="4 5" key="1">
    <citation type="journal article" date="2016" name="Nat. Commun.">
        <title>Thousands of microbial genomes shed light on interconnected biogeochemical processes in an aquifer system.</title>
        <authorList>
            <person name="Anantharaman K."/>
            <person name="Brown C.T."/>
            <person name="Hug L.A."/>
            <person name="Sharon I."/>
            <person name="Castelle C.J."/>
            <person name="Probst A.J."/>
            <person name="Thomas B.C."/>
            <person name="Singh A."/>
            <person name="Wilkins M.J."/>
            <person name="Karaoz U."/>
            <person name="Brodie E.L."/>
            <person name="Williams K.H."/>
            <person name="Hubbard S.S."/>
            <person name="Banfield J.F."/>
        </authorList>
    </citation>
    <scope>NUCLEOTIDE SEQUENCE [LARGE SCALE GENOMIC DNA]</scope>
</reference>
<dbReference type="InterPro" id="IPR020861">
    <property type="entry name" value="Triosephosphate_isomerase_AS"/>
</dbReference>
<accession>A0A1F6AXE1</accession>
<name>A0A1F6AXE1_9BACT</name>
<sequence length="224" mass="24256">MKQIFIAGNWKSNKTTSEAIEWLREFKIKTSNFKLKTTPQVVLCASFTLLYPLKKEISRLGIPIKLGAQDVSPYGAGAYTGAVNAVQIKEIADWVIIGHSERRKFFSETDELLQQEVEQAKSAGLGIIYCVPDDTTIVPGTVDVVAYEPVWAIGTGKSDTPENANSVIQTIKTVSKAGRVIYGGSVTRENVASFIAQPMIDGVLPGGASLSPETFYDLLVALAV</sequence>
<evidence type="ECO:0000313" key="4">
    <source>
        <dbReference type="EMBL" id="OGG29162.1"/>
    </source>
</evidence>
<comment type="catalytic activity">
    <reaction evidence="3">
        <text>D-glyceraldehyde 3-phosphate = dihydroxyacetone phosphate</text>
        <dbReference type="Rhea" id="RHEA:18585"/>
        <dbReference type="ChEBI" id="CHEBI:57642"/>
        <dbReference type="ChEBI" id="CHEBI:59776"/>
        <dbReference type="EC" id="5.3.1.1"/>
    </reaction>
</comment>
<dbReference type="Gene3D" id="3.20.20.70">
    <property type="entry name" value="Aldolase class I"/>
    <property type="match status" value="2"/>
</dbReference>
<protein>
    <recommendedName>
        <fullName evidence="3">Triosephosphate isomerase</fullName>
        <ecNumber evidence="3">5.3.1.1</ecNumber>
    </recommendedName>
</protein>
<dbReference type="PANTHER" id="PTHR21139:SF42">
    <property type="entry name" value="TRIOSEPHOSPHATE ISOMERASE"/>
    <property type="match status" value="1"/>
</dbReference>
<dbReference type="PROSITE" id="PS00171">
    <property type="entry name" value="TIM_1"/>
    <property type="match status" value="1"/>
</dbReference>
<dbReference type="EC" id="5.3.1.1" evidence="3"/>
<evidence type="ECO:0000313" key="5">
    <source>
        <dbReference type="Proteomes" id="UP000176409"/>
    </source>
</evidence>
<dbReference type="GO" id="GO:0004807">
    <property type="term" value="F:triose-phosphate isomerase activity"/>
    <property type="evidence" value="ECO:0007669"/>
    <property type="project" value="UniProtKB-EC"/>
</dbReference>
<comment type="pathway">
    <text evidence="3">Carbohydrate degradation; glycolysis; D-glyceraldehyde 3-phosphate from glycerone phosphate: step 1/1.</text>
</comment>
<comment type="subcellular location">
    <subcellularLocation>
        <location evidence="3">Cytoplasm</location>
    </subcellularLocation>
</comment>
<dbReference type="Pfam" id="PF00121">
    <property type="entry name" value="TIM"/>
    <property type="match status" value="2"/>
</dbReference>
<dbReference type="UniPathway" id="UPA00109">
    <property type="reaction ID" value="UER00189"/>
</dbReference>
<keyword evidence="3" id="KW-0963">Cytoplasm</keyword>
<evidence type="ECO:0000256" key="2">
    <source>
        <dbReference type="ARBA" id="ARBA00023235"/>
    </source>
</evidence>
<evidence type="ECO:0000256" key="3">
    <source>
        <dbReference type="RuleBase" id="RU363013"/>
    </source>
</evidence>
<dbReference type="PANTHER" id="PTHR21139">
    <property type="entry name" value="TRIOSEPHOSPHATE ISOMERASE"/>
    <property type="match status" value="1"/>
</dbReference>
<dbReference type="Proteomes" id="UP000176409">
    <property type="component" value="Unassembled WGS sequence"/>
</dbReference>
<proteinExistence type="inferred from homology"/>
<dbReference type="GO" id="GO:0019563">
    <property type="term" value="P:glycerol catabolic process"/>
    <property type="evidence" value="ECO:0007669"/>
    <property type="project" value="TreeGrafter"/>
</dbReference>
<dbReference type="UniPathway" id="UPA00138"/>
<gene>
    <name evidence="4" type="ORF">A2973_01585</name>
</gene>
<dbReference type="InterPro" id="IPR013785">
    <property type="entry name" value="Aldolase_TIM"/>
</dbReference>
<dbReference type="GO" id="GO:0046166">
    <property type="term" value="P:glyceraldehyde-3-phosphate biosynthetic process"/>
    <property type="evidence" value="ECO:0007669"/>
    <property type="project" value="TreeGrafter"/>
</dbReference>
<dbReference type="InterPro" id="IPR000652">
    <property type="entry name" value="Triosephosphate_isomerase"/>
</dbReference>
<dbReference type="SUPFAM" id="SSF51351">
    <property type="entry name" value="Triosephosphate isomerase (TIM)"/>
    <property type="match status" value="1"/>
</dbReference>
<dbReference type="InterPro" id="IPR035990">
    <property type="entry name" value="TIM_sf"/>
</dbReference>
<dbReference type="PROSITE" id="PS51440">
    <property type="entry name" value="TIM_2"/>
    <property type="match status" value="1"/>
</dbReference>
<comment type="subunit">
    <text evidence="3">Homodimer.</text>
</comment>
<dbReference type="GO" id="GO:0006094">
    <property type="term" value="P:gluconeogenesis"/>
    <property type="evidence" value="ECO:0007669"/>
    <property type="project" value="UniProtKB-UniPathway"/>
</dbReference>
<dbReference type="GO" id="GO:0005829">
    <property type="term" value="C:cytosol"/>
    <property type="evidence" value="ECO:0007669"/>
    <property type="project" value="TreeGrafter"/>
</dbReference>
<comment type="pathway">
    <text evidence="3">Carbohydrate biosynthesis; gluconeogenesis.</text>
</comment>
<dbReference type="AlphaFoldDB" id="A0A1F6AXE1"/>
<evidence type="ECO:0000256" key="1">
    <source>
        <dbReference type="ARBA" id="ARBA00007422"/>
    </source>
</evidence>
<dbReference type="CDD" id="cd00311">
    <property type="entry name" value="TIM"/>
    <property type="match status" value="1"/>
</dbReference>
<keyword evidence="3" id="KW-0312">Gluconeogenesis</keyword>
<dbReference type="STRING" id="1798396.A2973_01585"/>
<dbReference type="GO" id="GO:0006096">
    <property type="term" value="P:glycolytic process"/>
    <property type="evidence" value="ECO:0007669"/>
    <property type="project" value="UniProtKB-UniPathway"/>
</dbReference>
<dbReference type="EMBL" id="MFJZ01000057">
    <property type="protein sequence ID" value="OGG29162.1"/>
    <property type="molecule type" value="Genomic_DNA"/>
</dbReference>
<keyword evidence="2 3" id="KW-0413">Isomerase</keyword>